<dbReference type="SUPFAM" id="SSF51905">
    <property type="entry name" value="FAD/NAD(P)-binding domain"/>
    <property type="match status" value="1"/>
</dbReference>
<keyword evidence="8" id="KW-0812">Transmembrane</keyword>
<dbReference type="GO" id="GO:0030328">
    <property type="term" value="P:prenylcysteine catabolic process"/>
    <property type="evidence" value="ECO:0007669"/>
    <property type="project" value="InterPro"/>
</dbReference>
<dbReference type="AlphaFoldDB" id="A0A7R9KW53"/>
<keyword evidence="6" id="KW-0560">Oxidoreductase</keyword>
<accession>A0A7R9KW53</accession>
<organism evidence="10">
    <name type="scientific">Medioppia subpectinata</name>
    <dbReference type="NCBI Taxonomy" id="1979941"/>
    <lineage>
        <taxon>Eukaryota</taxon>
        <taxon>Metazoa</taxon>
        <taxon>Ecdysozoa</taxon>
        <taxon>Arthropoda</taxon>
        <taxon>Chelicerata</taxon>
        <taxon>Arachnida</taxon>
        <taxon>Acari</taxon>
        <taxon>Acariformes</taxon>
        <taxon>Sarcoptiformes</taxon>
        <taxon>Oribatida</taxon>
        <taxon>Brachypylina</taxon>
        <taxon>Oppioidea</taxon>
        <taxon>Oppiidae</taxon>
        <taxon>Medioppia</taxon>
    </lineage>
</organism>
<evidence type="ECO:0000256" key="3">
    <source>
        <dbReference type="ARBA" id="ARBA00022630"/>
    </source>
</evidence>
<evidence type="ECO:0000256" key="5">
    <source>
        <dbReference type="ARBA" id="ARBA00022827"/>
    </source>
</evidence>
<evidence type="ECO:0000259" key="9">
    <source>
        <dbReference type="Pfam" id="PF07156"/>
    </source>
</evidence>
<keyword evidence="8" id="KW-0472">Membrane</keyword>
<dbReference type="Pfam" id="PF13450">
    <property type="entry name" value="NAD_binding_8"/>
    <property type="match status" value="1"/>
</dbReference>
<dbReference type="PANTHER" id="PTHR15944">
    <property type="entry name" value="FARNESYLCYSTEINE LYASE"/>
    <property type="match status" value="1"/>
</dbReference>
<keyword evidence="11" id="KW-1185">Reference proteome</keyword>
<dbReference type="InterPro" id="IPR010795">
    <property type="entry name" value="Prenylcys_lyase"/>
</dbReference>
<feature type="domain" description="Prenylcysteine lyase" evidence="9">
    <location>
        <begin position="153"/>
        <end position="261"/>
    </location>
</feature>
<dbReference type="GO" id="GO:0001735">
    <property type="term" value="F:prenylcysteine oxidase activity"/>
    <property type="evidence" value="ECO:0007669"/>
    <property type="project" value="InterPro"/>
</dbReference>
<reference evidence="10" key="1">
    <citation type="submission" date="2020-11" db="EMBL/GenBank/DDBJ databases">
        <authorList>
            <person name="Tran Van P."/>
        </authorList>
    </citation>
    <scope>NUCLEOTIDE SEQUENCE</scope>
</reference>
<keyword evidence="3" id="KW-0285">Flavoprotein</keyword>
<dbReference type="EMBL" id="CAJPIZ010008200">
    <property type="protein sequence ID" value="CAG2110943.1"/>
    <property type="molecule type" value="Genomic_DNA"/>
</dbReference>
<proteinExistence type="inferred from homology"/>
<keyword evidence="5" id="KW-0274">FAD</keyword>
<dbReference type="InterPro" id="IPR036188">
    <property type="entry name" value="FAD/NAD-bd_sf"/>
</dbReference>
<feature type="transmembrane region" description="Helical" evidence="8">
    <location>
        <begin position="20"/>
        <end position="38"/>
    </location>
</feature>
<dbReference type="EMBL" id="OC862775">
    <property type="protein sequence ID" value="CAD7630513.1"/>
    <property type="molecule type" value="Genomic_DNA"/>
</dbReference>
<dbReference type="PANTHER" id="PTHR15944:SF0">
    <property type="entry name" value="PRENYLCYSTEINE LYASE DOMAIN-CONTAINING PROTEIN"/>
    <property type="match status" value="1"/>
</dbReference>
<evidence type="ECO:0000256" key="8">
    <source>
        <dbReference type="SAM" id="Phobius"/>
    </source>
</evidence>
<sequence>MSNRVLLHHLLTNLTMHSLINAFNVLLIAIFVSTNFAVDPTGAHRQQSIAVIGGGVGGGSAAYFLNQLCQRGGHQSALADIGIDLYEKRGEMGGRLATQDINGHQYETGGSVIHDRNHYAKQLSAALNLMKRQSNPESDEKLCLYNGKGFDFCESSFNLITYFKIWFRYGFDVNKLQSKVSKIIDSFDNVYKLQESLVKFDSVDRLLTAMSPEIYNLTKISYKNFLMDAKYSKKFIDELVQSISLVNYGQDVSIPAFVVIITDRLLPVSAGRVDREAIYSFLSLLIPPIDNDISI</sequence>
<evidence type="ECO:0000256" key="2">
    <source>
        <dbReference type="ARBA" id="ARBA00009967"/>
    </source>
</evidence>
<keyword evidence="8" id="KW-1133">Transmembrane helix</keyword>
<evidence type="ECO:0000313" key="11">
    <source>
        <dbReference type="Proteomes" id="UP000759131"/>
    </source>
</evidence>
<keyword evidence="4" id="KW-0732">Signal</keyword>
<protein>
    <recommendedName>
        <fullName evidence="9">Prenylcysteine lyase domain-containing protein</fullName>
    </recommendedName>
</protein>
<dbReference type="Proteomes" id="UP000759131">
    <property type="component" value="Unassembled WGS sequence"/>
</dbReference>
<comment type="similarity">
    <text evidence="2">Belongs to the prenylcysteine oxidase family.</text>
</comment>
<gene>
    <name evidence="10" type="ORF">OSB1V03_LOCUS10926</name>
</gene>
<keyword evidence="7" id="KW-0325">Glycoprotein</keyword>
<name>A0A7R9KW53_9ACAR</name>
<evidence type="ECO:0000313" key="10">
    <source>
        <dbReference type="EMBL" id="CAD7630513.1"/>
    </source>
</evidence>
<evidence type="ECO:0000256" key="7">
    <source>
        <dbReference type="ARBA" id="ARBA00023180"/>
    </source>
</evidence>
<evidence type="ECO:0000256" key="6">
    <source>
        <dbReference type="ARBA" id="ARBA00023002"/>
    </source>
</evidence>
<dbReference type="OrthoDB" id="437369at2759"/>
<evidence type="ECO:0000256" key="1">
    <source>
        <dbReference type="ARBA" id="ARBA00001974"/>
    </source>
</evidence>
<dbReference type="GO" id="GO:0030327">
    <property type="term" value="P:prenylated protein catabolic process"/>
    <property type="evidence" value="ECO:0007669"/>
    <property type="project" value="TreeGrafter"/>
</dbReference>
<dbReference type="InterPro" id="IPR017046">
    <property type="entry name" value="Prenylcysteine_Oxase1"/>
</dbReference>
<dbReference type="Gene3D" id="3.50.50.60">
    <property type="entry name" value="FAD/NAD(P)-binding domain"/>
    <property type="match status" value="1"/>
</dbReference>
<comment type="cofactor">
    <cofactor evidence="1">
        <name>FAD</name>
        <dbReference type="ChEBI" id="CHEBI:57692"/>
    </cofactor>
</comment>
<dbReference type="Pfam" id="PF07156">
    <property type="entry name" value="Prenylcys_lyase"/>
    <property type="match status" value="1"/>
</dbReference>
<evidence type="ECO:0000256" key="4">
    <source>
        <dbReference type="ARBA" id="ARBA00022729"/>
    </source>
</evidence>